<evidence type="ECO:0000256" key="7">
    <source>
        <dbReference type="ARBA" id="ARBA00023014"/>
    </source>
</evidence>
<dbReference type="SUPFAM" id="SSF142019">
    <property type="entry name" value="Nqo1 FMN-binding domain-like"/>
    <property type="match status" value="1"/>
</dbReference>
<evidence type="ECO:0000256" key="2">
    <source>
        <dbReference type="ARBA" id="ARBA00001966"/>
    </source>
</evidence>
<sequence>MRIFVPLDSAAKALGADEVADALAQQAQARGVDVRIVRNGTRGMVWLEPLVEIDTPEGRIGYGNVTADQVPDLLDGKLNGLGRVEDIDWFARQTRLTFARCGLTDPLDLDDYAAHGGLVGLRRAIGMTTARIVQEVIDSGLRGRGGAGFPTGIKWKTVAEAEAPQKYIVCNADEGDSGTFADRMIIEGDPFSLIEGMAIAGLGVGATRGYVYLRSEYPDTIHVLTQAVQIARQRGLLGPDVLDSGRAFDMEVRTGAGAYVCGEETSLLNSLEGKRGTVRAKPPLPALQGFLGRPTVVNNVISLATVPVIFERGAQHYADFGLGRSRGTVTLQIAGNVRRGGLFETAFGMTLGEVVNDIGGGTASGRPVKAVQVGGPLGAYMPVSKFDTPMGYEEFDSQGGLIGHAGLVVFDDTADMLRMARFAMEFCAVESCGKCTPCRIGAVRGVETIDRIAQGDPAAIPLLTDLCETMKDGSLCALGGFTPFPVMSALTHFPDDFATLQEAAE</sequence>
<dbReference type="InterPro" id="IPR001949">
    <property type="entry name" value="NADH-UbQ_OxRdtase_51kDa_CS"/>
</dbReference>
<dbReference type="OrthoDB" id="9761899at2"/>
<dbReference type="GO" id="GO:0046872">
    <property type="term" value="F:metal ion binding"/>
    <property type="evidence" value="ECO:0007669"/>
    <property type="project" value="UniProtKB-KW"/>
</dbReference>
<evidence type="ECO:0000313" key="10">
    <source>
        <dbReference type="EMBL" id="TBN50017.1"/>
    </source>
</evidence>
<name>A0A238WXF9_9RHOB</name>
<comment type="cofactor">
    <cofactor evidence="2">
        <name>[4Fe-4S] cluster</name>
        <dbReference type="ChEBI" id="CHEBI:49883"/>
    </cofactor>
</comment>
<dbReference type="FunFam" id="3.40.50.11540:FF:000001">
    <property type="entry name" value="NADH dehydrogenase [ubiquinone] flavoprotein 1, mitochondrial"/>
    <property type="match status" value="1"/>
</dbReference>
<dbReference type="PANTHER" id="PTHR43578">
    <property type="entry name" value="NADH-QUINONE OXIDOREDUCTASE SUBUNIT F"/>
    <property type="match status" value="1"/>
</dbReference>
<keyword evidence="6" id="KW-0408">Iron</keyword>
<gene>
    <name evidence="10" type="ORF">EYF88_10320</name>
    <name evidence="9" type="ORF">SAMN06265378_10676</name>
</gene>
<organism evidence="9 11">
    <name type="scientific">Paracoccus sediminis</name>
    <dbReference type="NCBI Taxonomy" id="1214787"/>
    <lineage>
        <taxon>Bacteria</taxon>
        <taxon>Pseudomonadati</taxon>
        <taxon>Pseudomonadota</taxon>
        <taxon>Alphaproteobacteria</taxon>
        <taxon>Rhodobacterales</taxon>
        <taxon>Paracoccaceae</taxon>
        <taxon>Paracoccus</taxon>
    </lineage>
</organism>
<dbReference type="GO" id="GO:0010181">
    <property type="term" value="F:FMN binding"/>
    <property type="evidence" value="ECO:0007669"/>
    <property type="project" value="InterPro"/>
</dbReference>
<dbReference type="Proteomes" id="UP000292859">
    <property type="component" value="Unassembled WGS sequence"/>
</dbReference>
<keyword evidence="7" id="KW-0411">Iron-sulfur</keyword>
<dbReference type="Pfam" id="PF10589">
    <property type="entry name" value="NADH_4Fe-4S"/>
    <property type="match status" value="1"/>
</dbReference>
<reference evidence="10 12" key="3">
    <citation type="submission" date="2019-02" db="EMBL/GenBank/DDBJ databases">
        <authorList>
            <person name="Zhang G."/>
        </authorList>
    </citation>
    <scope>NUCLEOTIDE SEQUENCE [LARGE SCALE GENOMIC DNA]</scope>
    <source>
        <strain evidence="10 12">CMB17</strain>
    </source>
</reference>
<dbReference type="PROSITE" id="PS00645">
    <property type="entry name" value="COMPLEX1_51K_2"/>
    <property type="match status" value="1"/>
</dbReference>
<evidence type="ECO:0000256" key="6">
    <source>
        <dbReference type="ARBA" id="ARBA00023004"/>
    </source>
</evidence>
<evidence type="ECO:0000256" key="1">
    <source>
        <dbReference type="ARBA" id="ARBA00001917"/>
    </source>
</evidence>
<keyword evidence="5" id="KW-0479">Metal-binding</keyword>
<dbReference type="InterPro" id="IPR019575">
    <property type="entry name" value="Nuop51_4Fe4S-bd"/>
</dbReference>
<dbReference type="InterPro" id="IPR036249">
    <property type="entry name" value="Thioredoxin-like_sf"/>
</dbReference>
<dbReference type="EMBL" id="FZNM01000006">
    <property type="protein sequence ID" value="SNR50289.1"/>
    <property type="molecule type" value="Genomic_DNA"/>
</dbReference>
<dbReference type="SUPFAM" id="SSF142984">
    <property type="entry name" value="Nqo1 middle domain-like"/>
    <property type="match status" value="1"/>
</dbReference>
<feature type="domain" description="NADH-ubiquinone oxidoreductase 51kDa subunit iron-sulphur binding" evidence="8">
    <location>
        <begin position="417"/>
        <end position="462"/>
    </location>
</feature>
<evidence type="ECO:0000259" key="8">
    <source>
        <dbReference type="SMART" id="SM00928"/>
    </source>
</evidence>
<dbReference type="SUPFAM" id="SSF52833">
    <property type="entry name" value="Thioredoxin-like"/>
    <property type="match status" value="1"/>
</dbReference>
<dbReference type="EMBL" id="SIRL01000006">
    <property type="protein sequence ID" value="TBN50017.1"/>
    <property type="molecule type" value="Genomic_DNA"/>
</dbReference>
<dbReference type="InterPro" id="IPR037207">
    <property type="entry name" value="Nuop51_4Fe4S-bd_sf"/>
</dbReference>
<dbReference type="Gene3D" id="6.10.250.1450">
    <property type="match status" value="1"/>
</dbReference>
<keyword evidence="4" id="KW-0004">4Fe-4S</keyword>
<comment type="cofactor">
    <cofactor evidence="1">
        <name>FMN</name>
        <dbReference type="ChEBI" id="CHEBI:58210"/>
    </cofactor>
</comment>
<dbReference type="PANTHER" id="PTHR43578:SF3">
    <property type="entry name" value="NADH-QUINONE OXIDOREDUCTASE SUBUNIT F"/>
    <property type="match status" value="1"/>
</dbReference>
<keyword evidence="12" id="KW-1185">Reference proteome</keyword>
<dbReference type="CDD" id="cd03063">
    <property type="entry name" value="TRX_Fd_FDH_beta"/>
    <property type="match status" value="1"/>
</dbReference>
<reference evidence="9" key="2">
    <citation type="submission" date="2017-06" db="EMBL/GenBank/DDBJ databases">
        <authorList>
            <person name="Kim H.J."/>
            <person name="Triplett B.A."/>
        </authorList>
    </citation>
    <scope>NUCLEOTIDE SEQUENCE [LARGE SCALE GENOMIC DNA]</scope>
    <source>
        <strain evidence="9">DSM 26170</strain>
    </source>
</reference>
<reference evidence="11" key="1">
    <citation type="submission" date="2017-06" db="EMBL/GenBank/DDBJ databases">
        <authorList>
            <person name="Varghese N."/>
            <person name="Submissions S."/>
        </authorList>
    </citation>
    <scope>NUCLEOTIDE SEQUENCE [LARGE SCALE GENOMIC DNA]</scope>
    <source>
        <strain evidence="11">DSM 26170</strain>
    </source>
</reference>
<dbReference type="GO" id="GO:0051539">
    <property type="term" value="F:4 iron, 4 sulfur cluster binding"/>
    <property type="evidence" value="ECO:0007669"/>
    <property type="project" value="UniProtKB-KW"/>
</dbReference>
<proteinExistence type="inferred from homology"/>
<dbReference type="AlphaFoldDB" id="A0A238WXF9"/>
<dbReference type="Pfam" id="PF01512">
    <property type="entry name" value="Complex1_51K"/>
    <property type="match status" value="1"/>
</dbReference>
<evidence type="ECO:0000256" key="3">
    <source>
        <dbReference type="ARBA" id="ARBA00007523"/>
    </source>
</evidence>
<accession>A0A238WXF9</accession>
<dbReference type="Gene3D" id="3.10.20.600">
    <property type="match status" value="1"/>
</dbReference>
<dbReference type="Proteomes" id="UP000198409">
    <property type="component" value="Unassembled WGS sequence"/>
</dbReference>
<dbReference type="GO" id="GO:0008137">
    <property type="term" value="F:NADH dehydrogenase (ubiquinone) activity"/>
    <property type="evidence" value="ECO:0007669"/>
    <property type="project" value="InterPro"/>
</dbReference>
<evidence type="ECO:0000256" key="4">
    <source>
        <dbReference type="ARBA" id="ARBA00022485"/>
    </source>
</evidence>
<evidence type="ECO:0000256" key="5">
    <source>
        <dbReference type="ARBA" id="ARBA00022723"/>
    </source>
</evidence>
<evidence type="ECO:0000313" key="12">
    <source>
        <dbReference type="Proteomes" id="UP000292859"/>
    </source>
</evidence>
<evidence type="ECO:0000313" key="11">
    <source>
        <dbReference type="Proteomes" id="UP000198409"/>
    </source>
</evidence>
<dbReference type="InterPro" id="IPR037225">
    <property type="entry name" value="Nuo51_FMN-bd_sf"/>
</dbReference>
<dbReference type="SUPFAM" id="SSF140490">
    <property type="entry name" value="Nqo1C-terminal domain-like"/>
    <property type="match status" value="1"/>
</dbReference>
<dbReference type="Gene3D" id="3.40.50.11540">
    <property type="entry name" value="NADH-ubiquinone oxidoreductase 51kDa subunit"/>
    <property type="match status" value="1"/>
</dbReference>
<dbReference type="SMART" id="SM00928">
    <property type="entry name" value="NADH_4Fe-4S"/>
    <property type="match status" value="1"/>
</dbReference>
<comment type="similarity">
    <text evidence="3">Belongs to the complex I 51 kDa subunit family.</text>
</comment>
<dbReference type="RefSeq" id="WP_089388120.1">
    <property type="nucleotide sequence ID" value="NZ_FZNM01000006.1"/>
</dbReference>
<evidence type="ECO:0000313" key="9">
    <source>
        <dbReference type="EMBL" id="SNR50289.1"/>
    </source>
</evidence>
<dbReference type="PROSITE" id="PS00644">
    <property type="entry name" value="COMPLEX1_51K_1"/>
    <property type="match status" value="1"/>
</dbReference>
<dbReference type="InterPro" id="IPR011538">
    <property type="entry name" value="Nuo51_FMN-bd"/>
</dbReference>
<dbReference type="Gene3D" id="1.20.1440.230">
    <property type="entry name" value="NADH-ubiquinone oxidoreductase 51kDa subunit, iron-sulphur binding domain"/>
    <property type="match status" value="1"/>
</dbReference>
<protein>
    <submittedName>
        <fullName evidence="9">Formate dehydrogenase beta subunit</fullName>
    </submittedName>
</protein>